<feature type="transmembrane region" description="Helical" evidence="7">
    <location>
        <begin position="188"/>
        <end position="210"/>
    </location>
</feature>
<comment type="caution">
    <text evidence="9">The sequence shown here is derived from an EMBL/GenBank/DDBJ whole genome shotgun (WGS) entry which is preliminary data.</text>
</comment>
<feature type="transmembrane region" description="Helical" evidence="7">
    <location>
        <begin position="305"/>
        <end position="324"/>
    </location>
</feature>
<evidence type="ECO:0000259" key="8">
    <source>
        <dbReference type="Pfam" id="PF01490"/>
    </source>
</evidence>
<feature type="region of interest" description="Disordered" evidence="6">
    <location>
        <begin position="1"/>
        <end position="29"/>
    </location>
</feature>
<dbReference type="Gene3D" id="1.20.1740.10">
    <property type="entry name" value="Amino acid/polyamine transporter I"/>
    <property type="match status" value="1"/>
</dbReference>
<feature type="transmembrane region" description="Helical" evidence="7">
    <location>
        <begin position="54"/>
        <end position="73"/>
    </location>
</feature>
<gene>
    <name evidence="9" type="ORF">Plec18167_003999</name>
</gene>
<sequence>MASQSPDRTVDDIESFREHEDKKFDPELPDYEAPHADPFGNEEFSEVKYKVMEWWQCGMIMVAETISLGILSLPSAVAALGLVPAIILIIGLGLLATYTGYVIGQFKLRYPHVHSMADAGEIMLGRFGRELLGNAQLLFLIFIMGSHLLTFTVMMNTITDHGTCSIVFGVVGLIVSFFCALPRTMLKVSWMSIGSFISIVAALLITMIAISIEHPGKGVDATVETNLYNGFLAVTNIVFAYAGHVAFFGFISELKRAEDYPKTLYMLQSVDTSMYLIAAVVIYYYGGRDVASPALGSTGPIVRKVAYGIAIPTIVISGVINGHVAAKYIYVRLFRGTDRMHKRSFVSVGSWIGIALTLWIIAWVIAEAIPVFNNLLSLITALFASWFTYGMSGIFWLFMNRGKWFSSPRKIILTAINVVIFGIGACLCGLGLYVSGKAIHDSPSNASFSCASNT</sequence>
<accession>A0ABR3XU78</accession>
<organism evidence="9 10">
    <name type="scientific">Paecilomyces lecythidis</name>
    <dbReference type="NCBI Taxonomy" id="3004212"/>
    <lineage>
        <taxon>Eukaryota</taxon>
        <taxon>Fungi</taxon>
        <taxon>Dikarya</taxon>
        <taxon>Ascomycota</taxon>
        <taxon>Pezizomycotina</taxon>
        <taxon>Eurotiomycetes</taxon>
        <taxon>Eurotiomycetidae</taxon>
        <taxon>Eurotiales</taxon>
        <taxon>Thermoascaceae</taxon>
        <taxon>Paecilomyces</taxon>
    </lineage>
</organism>
<proteinExistence type="inferred from homology"/>
<evidence type="ECO:0000313" key="9">
    <source>
        <dbReference type="EMBL" id="KAL1879542.1"/>
    </source>
</evidence>
<dbReference type="EMBL" id="JAVDPF010000010">
    <property type="protein sequence ID" value="KAL1879542.1"/>
    <property type="molecule type" value="Genomic_DNA"/>
</dbReference>
<evidence type="ECO:0000256" key="7">
    <source>
        <dbReference type="SAM" id="Phobius"/>
    </source>
</evidence>
<feature type="domain" description="Amino acid transporter transmembrane" evidence="8">
    <location>
        <begin position="53"/>
        <end position="434"/>
    </location>
</feature>
<evidence type="ECO:0000256" key="6">
    <source>
        <dbReference type="SAM" id="MobiDB-lite"/>
    </source>
</evidence>
<evidence type="ECO:0000256" key="2">
    <source>
        <dbReference type="ARBA" id="ARBA00008066"/>
    </source>
</evidence>
<feature type="transmembrane region" description="Helical" evidence="7">
    <location>
        <begin position="345"/>
        <end position="366"/>
    </location>
</feature>
<feature type="transmembrane region" description="Helical" evidence="7">
    <location>
        <begin position="79"/>
        <end position="103"/>
    </location>
</feature>
<evidence type="ECO:0000256" key="4">
    <source>
        <dbReference type="ARBA" id="ARBA00022989"/>
    </source>
</evidence>
<feature type="transmembrane region" description="Helical" evidence="7">
    <location>
        <begin position="137"/>
        <end position="159"/>
    </location>
</feature>
<feature type="transmembrane region" description="Helical" evidence="7">
    <location>
        <begin position="378"/>
        <end position="399"/>
    </location>
</feature>
<feature type="transmembrane region" description="Helical" evidence="7">
    <location>
        <begin position="230"/>
        <end position="251"/>
    </location>
</feature>
<keyword evidence="4 7" id="KW-1133">Transmembrane helix</keyword>
<feature type="transmembrane region" description="Helical" evidence="7">
    <location>
        <begin position="411"/>
        <end position="434"/>
    </location>
</feature>
<evidence type="ECO:0000256" key="3">
    <source>
        <dbReference type="ARBA" id="ARBA00022692"/>
    </source>
</evidence>
<feature type="transmembrane region" description="Helical" evidence="7">
    <location>
        <begin position="263"/>
        <end position="285"/>
    </location>
</feature>
<keyword evidence="5 7" id="KW-0472">Membrane</keyword>
<comment type="similarity">
    <text evidence="2">Belongs to the amino acid/polyamine transporter 2 family.</text>
</comment>
<dbReference type="InterPro" id="IPR013057">
    <property type="entry name" value="AA_transpt_TM"/>
</dbReference>
<dbReference type="Proteomes" id="UP001583193">
    <property type="component" value="Unassembled WGS sequence"/>
</dbReference>
<evidence type="ECO:0000256" key="1">
    <source>
        <dbReference type="ARBA" id="ARBA00004141"/>
    </source>
</evidence>
<evidence type="ECO:0000313" key="10">
    <source>
        <dbReference type="Proteomes" id="UP001583193"/>
    </source>
</evidence>
<feature type="transmembrane region" description="Helical" evidence="7">
    <location>
        <begin position="165"/>
        <end position="181"/>
    </location>
</feature>
<reference evidence="9 10" key="1">
    <citation type="journal article" date="2024" name="IMA Fungus">
        <title>IMA Genome - F19 : A genome assembly and annotation guide to empower mycologists, including annotated draft genome sequences of Ceratocystis pirilliformis, Diaporthe australafricana, Fusarium ophioides, Paecilomyces lecythidis, and Sporothrix stenoceras.</title>
        <authorList>
            <person name="Aylward J."/>
            <person name="Wilson A.M."/>
            <person name="Visagie C.M."/>
            <person name="Spraker J."/>
            <person name="Barnes I."/>
            <person name="Buitendag C."/>
            <person name="Ceriani C."/>
            <person name="Del Mar Angel L."/>
            <person name="du Plessis D."/>
            <person name="Fuchs T."/>
            <person name="Gasser K."/>
            <person name="Kramer D."/>
            <person name="Li W."/>
            <person name="Munsamy K."/>
            <person name="Piso A."/>
            <person name="Price J.L."/>
            <person name="Sonnekus B."/>
            <person name="Thomas C."/>
            <person name="van der Nest A."/>
            <person name="van Dijk A."/>
            <person name="van Heerden A."/>
            <person name="van Vuuren N."/>
            <person name="Yilmaz N."/>
            <person name="Duong T.A."/>
            <person name="van der Merwe N.A."/>
            <person name="Wingfield M.J."/>
            <person name="Wingfield B.D."/>
        </authorList>
    </citation>
    <scope>NUCLEOTIDE SEQUENCE [LARGE SCALE GENOMIC DNA]</scope>
    <source>
        <strain evidence="9 10">CMW 18167</strain>
    </source>
</reference>
<dbReference type="PANTHER" id="PTHR22950">
    <property type="entry name" value="AMINO ACID TRANSPORTER"/>
    <property type="match status" value="1"/>
</dbReference>
<comment type="subcellular location">
    <subcellularLocation>
        <location evidence="1">Membrane</location>
        <topology evidence="1">Multi-pass membrane protein</topology>
    </subcellularLocation>
</comment>
<keyword evidence="3 7" id="KW-0812">Transmembrane</keyword>
<feature type="compositionally biased region" description="Basic and acidic residues" evidence="6">
    <location>
        <begin position="8"/>
        <end position="26"/>
    </location>
</feature>
<dbReference type="PANTHER" id="PTHR22950:SF668">
    <property type="entry name" value="AMINO ACID TRANSPORTER (EUROFUNG)"/>
    <property type="match status" value="1"/>
</dbReference>
<evidence type="ECO:0000256" key="5">
    <source>
        <dbReference type="ARBA" id="ARBA00023136"/>
    </source>
</evidence>
<keyword evidence="10" id="KW-1185">Reference proteome</keyword>
<protein>
    <recommendedName>
        <fullName evidence="8">Amino acid transporter transmembrane domain-containing protein</fullName>
    </recommendedName>
</protein>
<dbReference type="Pfam" id="PF01490">
    <property type="entry name" value="Aa_trans"/>
    <property type="match status" value="1"/>
</dbReference>
<name>A0ABR3XU78_9EURO</name>